<gene>
    <name evidence="1" type="ORF">Goshw_012577</name>
</gene>
<dbReference type="AlphaFoldDB" id="A0A7J9KRQ3"/>
<dbReference type="EMBL" id="JABFAF010000002">
    <property type="protein sequence ID" value="MBA0849183.1"/>
    <property type="molecule type" value="Genomic_DNA"/>
</dbReference>
<dbReference type="OrthoDB" id="1852053at2759"/>
<name>A0A7J9KRQ3_GOSSC</name>
<evidence type="ECO:0000313" key="2">
    <source>
        <dbReference type="Proteomes" id="UP000593576"/>
    </source>
</evidence>
<comment type="caution">
    <text evidence="1">The sequence shown here is derived from an EMBL/GenBank/DDBJ whole genome shotgun (WGS) entry which is preliminary data.</text>
</comment>
<reference evidence="1 2" key="1">
    <citation type="journal article" date="2019" name="Genome Biol. Evol.">
        <title>Insights into the evolution of the New World diploid cottons (Gossypium, subgenus Houzingenia) based on genome sequencing.</title>
        <authorList>
            <person name="Grover C.E."/>
            <person name="Arick M.A. 2nd"/>
            <person name="Thrash A."/>
            <person name="Conover J.L."/>
            <person name="Sanders W.S."/>
            <person name="Peterson D.G."/>
            <person name="Frelichowski J.E."/>
            <person name="Scheffler J.A."/>
            <person name="Scheffler B.E."/>
            <person name="Wendel J.F."/>
        </authorList>
    </citation>
    <scope>NUCLEOTIDE SEQUENCE [LARGE SCALE GENOMIC DNA]</scope>
    <source>
        <strain evidence="1">1</strain>
        <tissue evidence="1">Leaf</tissue>
    </source>
</reference>
<sequence length="42" mass="4831">MRIGISHIDQSKRDSTTKRKIDYLGSFISSNGTNRDRIRPIP</sequence>
<keyword evidence="2" id="KW-1185">Reference proteome</keyword>
<dbReference type="Proteomes" id="UP000593576">
    <property type="component" value="Unassembled WGS sequence"/>
</dbReference>
<organism evidence="1 2">
    <name type="scientific">Gossypium schwendimanii</name>
    <name type="common">Cotton</name>
    <dbReference type="NCBI Taxonomy" id="34291"/>
    <lineage>
        <taxon>Eukaryota</taxon>
        <taxon>Viridiplantae</taxon>
        <taxon>Streptophyta</taxon>
        <taxon>Embryophyta</taxon>
        <taxon>Tracheophyta</taxon>
        <taxon>Spermatophyta</taxon>
        <taxon>Magnoliopsida</taxon>
        <taxon>eudicotyledons</taxon>
        <taxon>Gunneridae</taxon>
        <taxon>Pentapetalae</taxon>
        <taxon>rosids</taxon>
        <taxon>malvids</taxon>
        <taxon>Malvales</taxon>
        <taxon>Malvaceae</taxon>
        <taxon>Malvoideae</taxon>
        <taxon>Gossypium</taxon>
    </lineage>
</organism>
<accession>A0A7J9KRQ3</accession>
<proteinExistence type="predicted"/>
<evidence type="ECO:0000313" key="1">
    <source>
        <dbReference type="EMBL" id="MBA0849183.1"/>
    </source>
</evidence>
<protein>
    <submittedName>
        <fullName evidence="1">Uncharacterized protein</fullName>
    </submittedName>
</protein>